<dbReference type="PANTHER" id="PTHR46663">
    <property type="entry name" value="DIGUANYLATE CYCLASE DGCT-RELATED"/>
    <property type="match status" value="1"/>
</dbReference>
<dbReference type="NCBIfam" id="TIGR00229">
    <property type="entry name" value="sensory_box"/>
    <property type="match status" value="1"/>
</dbReference>
<dbReference type="CDD" id="cd01949">
    <property type="entry name" value="GGDEF"/>
    <property type="match status" value="1"/>
</dbReference>
<evidence type="ECO:0000259" key="1">
    <source>
        <dbReference type="PROSITE" id="PS50887"/>
    </source>
</evidence>
<dbReference type="EMBL" id="CP030840">
    <property type="protein sequence ID" value="AXC13456.1"/>
    <property type="molecule type" value="Genomic_DNA"/>
</dbReference>
<dbReference type="Proteomes" id="UP000253606">
    <property type="component" value="Chromosome"/>
</dbReference>
<protein>
    <submittedName>
        <fullName evidence="2">Diguanylate cyclase/phosphodiesterase (GGDEF &amp; EAL domains) with PAS/PAC sensor(S)</fullName>
    </submittedName>
</protein>
<dbReference type="PANTHER" id="PTHR46663:SF2">
    <property type="entry name" value="GGDEF DOMAIN-CONTAINING PROTEIN"/>
    <property type="match status" value="1"/>
</dbReference>
<dbReference type="InterPro" id="IPR029787">
    <property type="entry name" value="Nucleotide_cyclase"/>
</dbReference>
<accession>A0A2Z5G4K9</accession>
<dbReference type="KEGG" id="abas:ACPOL_4179"/>
<dbReference type="Gene3D" id="3.30.450.20">
    <property type="entry name" value="PAS domain"/>
    <property type="match status" value="1"/>
</dbReference>
<dbReference type="InterPro" id="IPR000014">
    <property type="entry name" value="PAS"/>
</dbReference>
<dbReference type="InterPro" id="IPR013656">
    <property type="entry name" value="PAS_4"/>
</dbReference>
<dbReference type="InterPro" id="IPR043128">
    <property type="entry name" value="Rev_trsase/Diguanyl_cyclase"/>
</dbReference>
<keyword evidence="3" id="KW-1185">Reference proteome</keyword>
<dbReference type="NCBIfam" id="TIGR00254">
    <property type="entry name" value="GGDEF"/>
    <property type="match status" value="1"/>
</dbReference>
<name>A0A2Z5G4K9_9BACT</name>
<dbReference type="AlphaFoldDB" id="A0A2Z5G4K9"/>
<dbReference type="InterPro" id="IPR052163">
    <property type="entry name" value="DGC-Regulatory_Protein"/>
</dbReference>
<dbReference type="OrthoDB" id="9759607at2"/>
<dbReference type="Pfam" id="PF00990">
    <property type="entry name" value="GGDEF"/>
    <property type="match status" value="1"/>
</dbReference>
<evidence type="ECO:0000313" key="2">
    <source>
        <dbReference type="EMBL" id="AXC13456.1"/>
    </source>
</evidence>
<dbReference type="SMART" id="SM00267">
    <property type="entry name" value="GGDEF"/>
    <property type="match status" value="1"/>
</dbReference>
<organism evidence="2 3">
    <name type="scientific">Acidisarcina polymorpha</name>
    <dbReference type="NCBI Taxonomy" id="2211140"/>
    <lineage>
        <taxon>Bacteria</taxon>
        <taxon>Pseudomonadati</taxon>
        <taxon>Acidobacteriota</taxon>
        <taxon>Terriglobia</taxon>
        <taxon>Terriglobales</taxon>
        <taxon>Acidobacteriaceae</taxon>
        <taxon>Acidisarcina</taxon>
    </lineage>
</organism>
<dbReference type="Gene3D" id="3.30.70.270">
    <property type="match status" value="1"/>
</dbReference>
<reference evidence="2 3" key="1">
    <citation type="journal article" date="2018" name="Front. Microbiol.">
        <title>Hydrolytic Capabilities as a Key to Environmental Success: Chitinolytic and Cellulolytic Acidobacteria From Acidic Sub-arctic Soils and Boreal Peatlands.</title>
        <authorList>
            <person name="Belova S.E."/>
            <person name="Ravin N.V."/>
            <person name="Pankratov T.A."/>
            <person name="Rakitin A.L."/>
            <person name="Ivanova A.A."/>
            <person name="Beletsky A.V."/>
            <person name="Mardanov A.V."/>
            <person name="Sinninghe Damste J.S."/>
            <person name="Dedysh S.N."/>
        </authorList>
    </citation>
    <scope>NUCLEOTIDE SEQUENCE [LARGE SCALE GENOMIC DNA]</scope>
    <source>
        <strain evidence="2 3">SBC82</strain>
    </source>
</reference>
<dbReference type="CDD" id="cd00130">
    <property type="entry name" value="PAS"/>
    <property type="match status" value="1"/>
</dbReference>
<sequence>MRARFAIVEQGHMMAHEPIDIAMKVVDNVDVLLGYWDRDLRCQFANSAYLVWFGKSRQEMVGTSMEDLLGPVFESNLPHILAVLRGETQVFERTITLPDGSIRHSLACYYPDISDGEVIGFSVQVADVTRLKNLEFELEAAKNRAEQLATHDFLTGLPNRVLLLDRISTAMANVQRRGGLVGVVAIDVDDFKQINDSHGHETGDAVLKEIASRMKGVVRAEDTVTRLGGDEFIYLAREVKTLSGVQTAIERLREAVCRPVPLQKISLMPSISCGAALYPHHGASATDLLAVADSALYRAKWRGKGCTIFADLGDQAKSPAYPE</sequence>
<proteinExistence type="predicted"/>
<dbReference type="Pfam" id="PF08448">
    <property type="entry name" value="PAS_4"/>
    <property type="match status" value="1"/>
</dbReference>
<dbReference type="SUPFAM" id="SSF55785">
    <property type="entry name" value="PYP-like sensor domain (PAS domain)"/>
    <property type="match status" value="1"/>
</dbReference>
<dbReference type="InterPro" id="IPR035965">
    <property type="entry name" value="PAS-like_dom_sf"/>
</dbReference>
<dbReference type="PROSITE" id="PS50887">
    <property type="entry name" value="GGDEF"/>
    <property type="match status" value="1"/>
</dbReference>
<gene>
    <name evidence="2" type="ORF">ACPOL_4179</name>
</gene>
<dbReference type="InterPro" id="IPR000160">
    <property type="entry name" value="GGDEF_dom"/>
</dbReference>
<dbReference type="SUPFAM" id="SSF55073">
    <property type="entry name" value="Nucleotide cyclase"/>
    <property type="match status" value="1"/>
</dbReference>
<dbReference type="RefSeq" id="WP_114208439.1">
    <property type="nucleotide sequence ID" value="NZ_CP030840.1"/>
</dbReference>
<feature type="domain" description="GGDEF" evidence="1">
    <location>
        <begin position="179"/>
        <end position="312"/>
    </location>
</feature>
<evidence type="ECO:0000313" key="3">
    <source>
        <dbReference type="Proteomes" id="UP000253606"/>
    </source>
</evidence>